<keyword evidence="4" id="KW-0547">Nucleotide-binding</keyword>
<dbReference type="InterPro" id="IPR027417">
    <property type="entry name" value="P-loop_NTPase"/>
</dbReference>
<keyword evidence="3" id="KW-0472">Membrane</keyword>
<dbReference type="PANTHER" id="PTHR42788">
    <property type="entry name" value="TAURINE IMPORT ATP-BINDING PROTEIN-RELATED"/>
    <property type="match status" value="1"/>
</dbReference>
<dbReference type="Pfam" id="PF00005">
    <property type="entry name" value="ABC_tran"/>
    <property type="match status" value="1"/>
</dbReference>
<evidence type="ECO:0000256" key="2">
    <source>
        <dbReference type="ARBA" id="ARBA00022448"/>
    </source>
</evidence>
<protein>
    <submittedName>
        <fullName evidence="7">Sulfonate transport system ATP-binding protein</fullName>
    </submittedName>
</protein>
<dbReference type="GO" id="GO:0005524">
    <property type="term" value="F:ATP binding"/>
    <property type="evidence" value="ECO:0007669"/>
    <property type="project" value="UniProtKB-KW"/>
</dbReference>
<dbReference type="AlphaFoldDB" id="A0A1M4W2B2"/>
<dbReference type="SUPFAM" id="SSF52540">
    <property type="entry name" value="P-loop containing nucleoside triphosphate hydrolases"/>
    <property type="match status" value="1"/>
</dbReference>
<dbReference type="PROSITE" id="PS00211">
    <property type="entry name" value="ABC_TRANSPORTER_1"/>
    <property type="match status" value="1"/>
</dbReference>
<evidence type="ECO:0000256" key="3">
    <source>
        <dbReference type="ARBA" id="ARBA00022475"/>
    </source>
</evidence>
<keyword evidence="2" id="KW-0813">Transport</keyword>
<name>A0A1M4W2B2_9BURK</name>
<dbReference type="RefSeq" id="WP_073354840.1">
    <property type="nucleotide sequence ID" value="NZ_FQUZ01000006.1"/>
</dbReference>
<comment type="similarity">
    <text evidence="1">Belongs to the ABC transporter superfamily.</text>
</comment>
<dbReference type="PROSITE" id="PS50893">
    <property type="entry name" value="ABC_TRANSPORTER_2"/>
    <property type="match status" value="1"/>
</dbReference>
<dbReference type="Gene3D" id="3.40.50.300">
    <property type="entry name" value="P-loop containing nucleotide triphosphate hydrolases"/>
    <property type="match status" value="1"/>
</dbReference>
<dbReference type="GO" id="GO:0016887">
    <property type="term" value="F:ATP hydrolysis activity"/>
    <property type="evidence" value="ECO:0007669"/>
    <property type="project" value="InterPro"/>
</dbReference>
<dbReference type="EMBL" id="FQUZ01000006">
    <property type="protein sequence ID" value="SHE75102.1"/>
    <property type="molecule type" value="Genomic_DNA"/>
</dbReference>
<dbReference type="InterPro" id="IPR050166">
    <property type="entry name" value="ABC_transporter_ATP-bind"/>
</dbReference>
<evidence type="ECO:0000313" key="8">
    <source>
        <dbReference type="Proteomes" id="UP000184327"/>
    </source>
</evidence>
<evidence type="ECO:0000256" key="1">
    <source>
        <dbReference type="ARBA" id="ARBA00005417"/>
    </source>
</evidence>
<dbReference type="InterPro" id="IPR017871">
    <property type="entry name" value="ABC_transporter-like_CS"/>
</dbReference>
<sequence>MATPAKLEIQHISKHYDVEGRPPLQVLSDTSFSVEPGSFVSIVGPSGCGKSTILRLIVGLDQDYHGDILLNGQRITGTSLSRGIVFQDHRLLPWLTLERNIDLALENSRWTAHQKAKAVREHIELVGLSGFETAFPHQLSGGMAQRAAIARGLVGQPEILLLDEPLGALDALTRVRLQEELLRIWRAEGVTMILVTHDVDEAIYLSNRILVMNANPGRIVREVDVNLSNRSDRASHEFTSIKREVLDAMGEYEKLREAA</sequence>
<feature type="domain" description="ABC transporter" evidence="6">
    <location>
        <begin position="7"/>
        <end position="239"/>
    </location>
</feature>
<dbReference type="Proteomes" id="UP000184327">
    <property type="component" value="Unassembled WGS sequence"/>
</dbReference>
<evidence type="ECO:0000313" key="7">
    <source>
        <dbReference type="EMBL" id="SHE75102.1"/>
    </source>
</evidence>
<evidence type="ECO:0000259" key="6">
    <source>
        <dbReference type="PROSITE" id="PS50893"/>
    </source>
</evidence>
<evidence type="ECO:0000256" key="5">
    <source>
        <dbReference type="ARBA" id="ARBA00022840"/>
    </source>
</evidence>
<evidence type="ECO:0000256" key="4">
    <source>
        <dbReference type="ARBA" id="ARBA00022741"/>
    </source>
</evidence>
<keyword evidence="8" id="KW-1185">Reference proteome</keyword>
<dbReference type="InterPro" id="IPR003439">
    <property type="entry name" value="ABC_transporter-like_ATP-bd"/>
</dbReference>
<reference evidence="7 8" key="1">
    <citation type="submission" date="2016-11" db="EMBL/GenBank/DDBJ databases">
        <authorList>
            <person name="Jaros S."/>
            <person name="Januszkiewicz K."/>
            <person name="Wedrychowicz H."/>
        </authorList>
    </citation>
    <scope>NUCLEOTIDE SEQUENCE [LARGE SCALE GENOMIC DNA]</scope>
    <source>
        <strain evidence="7 8">DSM 16112</strain>
    </source>
</reference>
<keyword evidence="5 7" id="KW-0067">ATP-binding</keyword>
<proteinExistence type="inferred from homology"/>
<organism evidence="7 8">
    <name type="scientific">Lampropedia hyalina DSM 16112</name>
    <dbReference type="NCBI Taxonomy" id="1122156"/>
    <lineage>
        <taxon>Bacteria</taxon>
        <taxon>Pseudomonadati</taxon>
        <taxon>Pseudomonadota</taxon>
        <taxon>Betaproteobacteria</taxon>
        <taxon>Burkholderiales</taxon>
        <taxon>Comamonadaceae</taxon>
        <taxon>Lampropedia</taxon>
    </lineage>
</organism>
<dbReference type="PANTHER" id="PTHR42788:SF13">
    <property type="entry name" value="ALIPHATIC SULFONATES IMPORT ATP-BINDING PROTEIN SSUB"/>
    <property type="match status" value="1"/>
</dbReference>
<dbReference type="STRING" id="1122156.SAMN02745117_00785"/>
<accession>A0A1M4W2B2</accession>
<dbReference type="SMART" id="SM00382">
    <property type="entry name" value="AAA"/>
    <property type="match status" value="1"/>
</dbReference>
<gene>
    <name evidence="7" type="ORF">SAMN02745117_00785</name>
</gene>
<keyword evidence="3" id="KW-1003">Cell membrane</keyword>
<dbReference type="OrthoDB" id="8683598at2"/>
<dbReference type="CDD" id="cd03293">
    <property type="entry name" value="ABC_NrtD_SsuB_transporters"/>
    <property type="match status" value="1"/>
</dbReference>
<dbReference type="InterPro" id="IPR003593">
    <property type="entry name" value="AAA+_ATPase"/>
</dbReference>